<dbReference type="RefSeq" id="WP_002705006.1">
    <property type="nucleotide sequence ID" value="NZ_AGRW01000050.1"/>
</dbReference>
<dbReference type="eggNOG" id="COG1433">
    <property type="taxonomic scope" value="Bacteria"/>
</dbReference>
<reference evidence="2 3" key="1">
    <citation type="submission" date="2011-09" db="EMBL/GenBank/DDBJ databases">
        <title>The draft genome of Treponema saccharophilum DSM 2985.</title>
        <authorList>
            <consortium name="US DOE Joint Genome Institute (JGI-PGF)"/>
            <person name="Lucas S."/>
            <person name="Copeland A."/>
            <person name="Lapidus A."/>
            <person name="Glavina del Rio T."/>
            <person name="Dalin E."/>
            <person name="Tice H."/>
            <person name="Bruce D."/>
            <person name="Goodwin L."/>
            <person name="Pitluck S."/>
            <person name="Peters L."/>
            <person name="Kyrpides N."/>
            <person name="Mavromatis K."/>
            <person name="Ivanova N."/>
            <person name="Markowitz V."/>
            <person name="Cheng J.-F."/>
            <person name="Hugenholtz P."/>
            <person name="Woyke T."/>
            <person name="Wu D."/>
            <person name="Gronow S."/>
            <person name="Wellnitz S."/>
            <person name="Brambilla E."/>
            <person name="Klenk H.-P."/>
            <person name="Eisen J.A."/>
        </authorList>
    </citation>
    <scope>NUCLEOTIDE SEQUENCE [LARGE SCALE GENOMIC DNA]</scope>
    <source>
        <strain evidence="2 3">DSM 2985</strain>
    </source>
</reference>
<evidence type="ECO:0000313" key="2">
    <source>
        <dbReference type="EMBL" id="EIC01337.1"/>
    </source>
</evidence>
<proteinExistence type="predicted"/>
<dbReference type="Proteomes" id="UP000003571">
    <property type="component" value="Unassembled WGS sequence"/>
</dbReference>
<dbReference type="Gene3D" id="3.30.420.130">
    <property type="entry name" value="Dinitrogenase iron-molybdenum cofactor biosynthesis domain"/>
    <property type="match status" value="1"/>
</dbReference>
<keyword evidence="3" id="KW-1185">Reference proteome</keyword>
<accession>H7ELS9</accession>
<dbReference type="InterPro" id="IPR003731">
    <property type="entry name" value="Di-Nase_FeMo-co_biosynth"/>
</dbReference>
<dbReference type="InterPro" id="IPR051840">
    <property type="entry name" value="NifX/NifY_domain"/>
</dbReference>
<evidence type="ECO:0000313" key="3">
    <source>
        <dbReference type="Proteomes" id="UP000003571"/>
    </source>
</evidence>
<feature type="domain" description="Dinitrogenase iron-molybdenum cofactor biosynthesis" evidence="1">
    <location>
        <begin position="16"/>
        <end position="105"/>
    </location>
</feature>
<dbReference type="PATRIC" id="fig|907348.3.peg.1873"/>
<evidence type="ECO:0000259" key="1">
    <source>
        <dbReference type="Pfam" id="PF02579"/>
    </source>
</evidence>
<dbReference type="STRING" id="907348.TresaDRAFT_1229"/>
<dbReference type="OrthoDB" id="280278at2"/>
<dbReference type="AlphaFoldDB" id="H7ELS9"/>
<dbReference type="Pfam" id="PF02579">
    <property type="entry name" value="Nitro_FeMo-Co"/>
    <property type="match status" value="1"/>
</dbReference>
<gene>
    <name evidence="2" type="ORF">TresaDRAFT_1229</name>
</gene>
<dbReference type="InterPro" id="IPR036105">
    <property type="entry name" value="DiNase_FeMo-co_biosyn_sf"/>
</dbReference>
<comment type="caution">
    <text evidence="2">The sequence shown here is derived from an EMBL/GenBank/DDBJ whole genome shotgun (WGS) entry which is preliminary data.</text>
</comment>
<name>H7ELS9_9SPIR</name>
<organism evidence="2 3">
    <name type="scientific">Treponema saccharophilum DSM 2985</name>
    <dbReference type="NCBI Taxonomy" id="907348"/>
    <lineage>
        <taxon>Bacteria</taxon>
        <taxon>Pseudomonadati</taxon>
        <taxon>Spirochaetota</taxon>
        <taxon>Spirochaetia</taxon>
        <taxon>Spirochaetales</taxon>
        <taxon>Treponemataceae</taxon>
        <taxon>Treponema</taxon>
    </lineage>
</organism>
<sequence>MADSYKVAVASASGVSVDSHYGKSRSFFVYSVDDDEGYDFLERRTVSQLCMDGSHIKSAMDERAGLFSDCRYIVASRFGDCAVSSLASVGITPMELPGSIDDAILGVWKYNRIQTLFNPVKSQEQEIPV</sequence>
<protein>
    <submittedName>
        <fullName evidence="2">Dinitrogenase iron-molybdenum cofactor biosynthesis protein</fullName>
    </submittedName>
</protein>
<dbReference type="SUPFAM" id="SSF53146">
    <property type="entry name" value="Nitrogenase accessory factor-like"/>
    <property type="match status" value="1"/>
</dbReference>
<dbReference type="EMBL" id="AGRW01000050">
    <property type="protein sequence ID" value="EIC01337.1"/>
    <property type="molecule type" value="Genomic_DNA"/>
</dbReference>
<dbReference type="PANTHER" id="PTHR33937:SF1">
    <property type="entry name" value="IRON-MOLIBDENUM COFACTOR PROCESSING PROTEIN"/>
    <property type="match status" value="1"/>
</dbReference>
<dbReference type="PANTHER" id="PTHR33937">
    <property type="entry name" value="IRON-MOLYBDENUM PROTEIN-RELATED-RELATED"/>
    <property type="match status" value="1"/>
</dbReference>